<comment type="caution">
    <text evidence="6">The sequence shown here is derived from an EMBL/GenBank/DDBJ whole genome shotgun (WGS) entry which is preliminary data.</text>
</comment>
<comment type="similarity">
    <text evidence="4">Belongs to the zinc-containing alcohol dehydrogenase family.</text>
</comment>
<dbReference type="Gene3D" id="3.90.180.10">
    <property type="entry name" value="Medium-chain alcohol dehydrogenases, catalytic domain"/>
    <property type="match status" value="1"/>
</dbReference>
<protein>
    <recommendedName>
        <fullName evidence="5">Enoyl reductase (ER) domain-containing protein</fullName>
    </recommendedName>
</protein>
<dbReference type="GO" id="GO:0016491">
    <property type="term" value="F:oxidoreductase activity"/>
    <property type="evidence" value="ECO:0007669"/>
    <property type="project" value="UniProtKB-KW"/>
</dbReference>
<dbReference type="Proteomes" id="UP000266340">
    <property type="component" value="Unassembled WGS sequence"/>
</dbReference>
<dbReference type="SUPFAM" id="SSF51735">
    <property type="entry name" value="NAD(P)-binding Rossmann-fold domains"/>
    <property type="match status" value="1"/>
</dbReference>
<dbReference type="PANTHER" id="PTHR43401">
    <property type="entry name" value="L-THREONINE 3-DEHYDROGENASE"/>
    <property type="match status" value="1"/>
</dbReference>
<feature type="domain" description="Enoyl reductase (ER)" evidence="5">
    <location>
        <begin position="8"/>
        <end position="337"/>
    </location>
</feature>
<reference evidence="6 7" key="1">
    <citation type="submission" date="2018-09" db="EMBL/GenBank/DDBJ databases">
        <title>Cohnella cavernae sp. nov., isolated from a karst cave.</title>
        <authorList>
            <person name="Zhu H."/>
        </authorList>
    </citation>
    <scope>NUCLEOTIDE SEQUENCE [LARGE SCALE GENOMIC DNA]</scope>
    <source>
        <strain evidence="6 7">K2E09-144</strain>
    </source>
</reference>
<dbReference type="Gene3D" id="3.40.50.720">
    <property type="entry name" value="NAD(P)-binding Rossmann-like Domain"/>
    <property type="match status" value="1"/>
</dbReference>
<dbReference type="SUPFAM" id="SSF50129">
    <property type="entry name" value="GroES-like"/>
    <property type="match status" value="1"/>
</dbReference>
<evidence type="ECO:0000256" key="3">
    <source>
        <dbReference type="ARBA" id="ARBA00023002"/>
    </source>
</evidence>
<dbReference type="RefSeq" id="WP_119149806.1">
    <property type="nucleotide sequence ID" value="NZ_JBHSOV010000032.1"/>
</dbReference>
<keyword evidence="2 4" id="KW-0862">Zinc</keyword>
<evidence type="ECO:0000259" key="5">
    <source>
        <dbReference type="SMART" id="SM00829"/>
    </source>
</evidence>
<comment type="cofactor">
    <cofactor evidence="4">
        <name>Zn(2+)</name>
        <dbReference type="ChEBI" id="CHEBI:29105"/>
    </cofactor>
</comment>
<keyword evidence="3" id="KW-0560">Oxidoreductase</keyword>
<organism evidence="6 7">
    <name type="scientific">Cohnella faecalis</name>
    <dbReference type="NCBI Taxonomy" id="2315694"/>
    <lineage>
        <taxon>Bacteria</taxon>
        <taxon>Bacillati</taxon>
        <taxon>Bacillota</taxon>
        <taxon>Bacilli</taxon>
        <taxon>Bacillales</taxon>
        <taxon>Paenibacillaceae</taxon>
        <taxon>Cohnella</taxon>
    </lineage>
</organism>
<dbReference type="EMBL" id="QXJM01000039">
    <property type="protein sequence ID" value="RIE01745.1"/>
    <property type="molecule type" value="Genomic_DNA"/>
</dbReference>
<dbReference type="Pfam" id="PF08240">
    <property type="entry name" value="ADH_N"/>
    <property type="match status" value="1"/>
</dbReference>
<dbReference type="InterPro" id="IPR036291">
    <property type="entry name" value="NAD(P)-bd_dom_sf"/>
</dbReference>
<name>A0A398CH08_9BACL</name>
<gene>
    <name evidence="6" type="ORF">D3H35_13145</name>
</gene>
<sequence>MKRAVLIGEKLMEVQEAARPAIKANEVLVENEVCGICGSDLHIYGGNHPVLKPPVSMGHEFAGRVVEVGADVRSIRIGDYVCAIPGVGCGKCEPCQAGKFNLCRELKVIGGLYPGGFAEYTAVPEYNIVKIPELFSATDGAMVESAAVAVHAVSRMKSVEGKKIAVLGAGPIGLLIIQVLKAFGAKLVVASDPIESRRDIASRLGADIVIDPTKENVEERIQAEVGGIGLDGAFDVAGIELTLGQALAVTKNGGEIVITALFSKDPVFPMKMLQRAEKTLLGTQMYVKQDFETAIQLMQENKIKIDEMVTHRFDLDQISEAFKLATSGAHHVGKMVIDVKKQAL</sequence>
<dbReference type="GO" id="GO:0008270">
    <property type="term" value="F:zinc ion binding"/>
    <property type="evidence" value="ECO:0007669"/>
    <property type="project" value="InterPro"/>
</dbReference>
<dbReference type="InterPro" id="IPR050129">
    <property type="entry name" value="Zn_alcohol_dh"/>
</dbReference>
<dbReference type="InterPro" id="IPR013154">
    <property type="entry name" value="ADH-like_N"/>
</dbReference>
<dbReference type="InterPro" id="IPR020843">
    <property type="entry name" value="ER"/>
</dbReference>
<evidence type="ECO:0000256" key="1">
    <source>
        <dbReference type="ARBA" id="ARBA00022723"/>
    </source>
</evidence>
<keyword evidence="7" id="KW-1185">Reference proteome</keyword>
<evidence type="ECO:0000256" key="2">
    <source>
        <dbReference type="ARBA" id="ARBA00022833"/>
    </source>
</evidence>
<dbReference type="PROSITE" id="PS00059">
    <property type="entry name" value="ADH_ZINC"/>
    <property type="match status" value="1"/>
</dbReference>
<accession>A0A398CH08</accession>
<dbReference type="AlphaFoldDB" id="A0A398CH08"/>
<evidence type="ECO:0000313" key="7">
    <source>
        <dbReference type="Proteomes" id="UP000266340"/>
    </source>
</evidence>
<dbReference type="InterPro" id="IPR002328">
    <property type="entry name" value="ADH_Zn_CS"/>
</dbReference>
<dbReference type="InterPro" id="IPR013149">
    <property type="entry name" value="ADH-like_C"/>
</dbReference>
<keyword evidence="1 4" id="KW-0479">Metal-binding</keyword>
<dbReference type="InterPro" id="IPR011032">
    <property type="entry name" value="GroES-like_sf"/>
</dbReference>
<evidence type="ECO:0000313" key="6">
    <source>
        <dbReference type="EMBL" id="RIE01745.1"/>
    </source>
</evidence>
<dbReference type="Pfam" id="PF00107">
    <property type="entry name" value="ADH_zinc_N"/>
    <property type="match status" value="1"/>
</dbReference>
<dbReference type="PANTHER" id="PTHR43401:SF2">
    <property type="entry name" value="L-THREONINE 3-DEHYDROGENASE"/>
    <property type="match status" value="1"/>
</dbReference>
<proteinExistence type="inferred from homology"/>
<dbReference type="OrthoDB" id="9777057at2"/>
<evidence type="ECO:0000256" key="4">
    <source>
        <dbReference type="RuleBase" id="RU361277"/>
    </source>
</evidence>
<dbReference type="SMART" id="SM00829">
    <property type="entry name" value="PKS_ER"/>
    <property type="match status" value="1"/>
</dbReference>